<comment type="caution">
    <text evidence="1">The sequence shown here is derived from an EMBL/GenBank/DDBJ whole genome shotgun (WGS) entry which is preliminary data.</text>
</comment>
<proteinExistence type="predicted"/>
<reference evidence="1" key="1">
    <citation type="submission" date="2021-08" db="EMBL/GenBank/DDBJ databases">
        <title>The first chromosome-level gecko genome reveals the dynamic sex chromosomes of Neotropical dwarf geckos (Sphaerodactylidae: Sphaerodactylus).</title>
        <authorList>
            <person name="Pinto B.J."/>
            <person name="Keating S.E."/>
            <person name="Gamble T."/>
        </authorList>
    </citation>
    <scope>NUCLEOTIDE SEQUENCE</scope>
    <source>
        <strain evidence="1">TG3544</strain>
    </source>
</reference>
<accession>A0ACB8EFF3</accession>
<evidence type="ECO:0000313" key="2">
    <source>
        <dbReference type="Proteomes" id="UP000827872"/>
    </source>
</evidence>
<organism evidence="1 2">
    <name type="scientific">Sphaerodactylus townsendi</name>
    <dbReference type="NCBI Taxonomy" id="933632"/>
    <lineage>
        <taxon>Eukaryota</taxon>
        <taxon>Metazoa</taxon>
        <taxon>Chordata</taxon>
        <taxon>Craniata</taxon>
        <taxon>Vertebrata</taxon>
        <taxon>Euteleostomi</taxon>
        <taxon>Lepidosauria</taxon>
        <taxon>Squamata</taxon>
        <taxon>Bifurcata</taxon>
        <taxon>Gekkota</taxon>
        <taxon>Sphaerodactylidae</taxon>
        <taxon>Sphaerodactylus</taxon>
    </lineage>
</organism>
<protein>
    <submittedName>
        <fullName evidence="1">Uncharacterized protein</fullName>
    </submittedName>
</protein>
<dbReference type="Proteomes" id="UP000827872">
    <property type="component" value="Linkage Group LG03"/>
</dbReference>
<dbReference type="EMBL" id="CM037616">
    <property type="protein sequence ID" value="KAH7991206.1"/>
    <property type="molecule type" value="Genomic_DNA"/>
</dbReference>
<keyword evidence="2" id="KW-1185">Reference proteome</keyword>
<gene>
    <name evidence="1" type="ORF">K3G42_002904</name>
</gene>
<sequence length="105" mass="12225">MPNLTLLACHTPPPPPTENKAIVYIFILKTTDHVLMWMATIHFKLWVVQDCIFLVFLLLLYLRNSSVSLYFLVFSFLPFLCTFLYFHSFSFFGNSNQLGVVVKSR</sequence>
<evidence type="ECO:0000313" key="1">
    <source>
        <dbReference type="EMBL" id="KAH7991206.1"/>
    </source>
</evidence>
<name>A0ACB8EFF3_9SAUR</name>